<organism evidence="2 3">
    <name type="scientific">Apiospora arundinis</name>
    <dbReference type="NCBI Taxonomy" id="335852"/>
    <lineage>
        <taxon>Eukaryota</taxon>
        <taxon>Fungi</taxon>
        <taxon>Dikarya</taxon>
        <taxon>Ascomycota</taxon>
        <taxon>Pezizomycotina</taxon>
        <taxon>Sordariomycetes</taxon>
        <taxon>Xylariomycetidae</taxon>
        <taxon>Amphisphaeriales</taxon>
        <taxon>Apiosporaceae</taxon>
        <taxon>Apiospora</taxon>
    </lineage>
</organism>
<reference evidence="2 3" key="1">
    <citation type="journal article" date="2024" name="IMA Fungus">
        <title>Apiospora arundinis, a panoply of carbohydrate-active enzymes and secondary metabolites.</title>
        <authorList>
            <person name="Sorensen T."/>
            <person name="Petersen C."/>
            <person name="Muurmann A.T."/>
            <person name="Christiansen J.V."/>
            <person name="Brundto M.L."/>
            <person name="Overgaard C.K."/>
            <person name="Boysen A.T."/>
            <person name="Wollenberg R.D."/>
            <person name="Larsen T.O."/>
            <person name="Sorensen J.L."/>
            <person name="Nielsen K.L."/>
            <person name="Sondergaard T.E."/>
        </authorList>
    </citation>
    <scope>NUCLEOTIDE SEQUENCE [LARGE SCALE GENOMIC DNA]</scope>
    <source>
        <strain evidence="2 3">AAU 773</strain>
    </source>
</reference>
<dbReference type="Gene3D" id="3.30.710.10">
    <property type="entry name" value="Potassium Channel Kv1.1, Chain A"/>
    <property type="match status" value="1"/>
</dbReference>
<dbReference type="SUPFAM" id="SSF54695">
    <property type="entry name" value="POZ domain"/>
    <property type="match status" value="1"/>
</dbReference>
<dbReference type="PROSITE" id="PS50097">
    <property type="entry name" value="BTB"/>
    <property type="match status" value="1"/>
</dbReference>
<feature type="domain" description="BTB" evidence="1">
    <location>
        <begin position="35"/>
        <end position="94"/>
    </location>
</feature>
<dbReference type="InterPro" id="IPR011333">
    <property type="entry name" value="SKP1/BTB/POZ_sf"/>
</dbReference>
<accession>A0ABR2JID5</accession>
<evidence type="ECO:0000259" key="1">
    <source>
        <dbReference type="PROSITE" id="PS50097"/>
    </source>
</evidence>
<dbReference type="Proteomes" id="UP001390339">
    <property type="component" value="Unassembled WGS sequence"/>
</dbReference>
<dbReference type="EMBL" id="JAPCWZ010000002">
    <property type="protein sequence ID" value="KAK8877579.1"/>
    <property type="molecule type" value="Genomic_DNA"/>
</dbReference>
<proteinExistence type="predicted"/>
<evidence type="ECO:0000313" key="3">
    <source>
        <dbReference type="Proteomes" id="UP001390339"/>
    </source>
</evidence>
<gene>
    <name evidence="2" type="ORF">PGQ11_002525</name>
</gene>
<name>A0ABR2JID5_9PEZI</name>
<dbReference type="InterPro" id="IPR000210">
    <property type="entry name" value="BTB/POZ_dom"/>
</dbReference>
<evidence type="ECO:0000313" key="2">
    <source>
        <dbReference type="EMBL" id="KAK8877579.1"/>
    </source>
</evidence>
<dbReference type="PANTHER" id="PTHR47843:SF5">
    <property type="entry name" value="BTB_POZ DOMAIN PROTEIN"/>
    <property type="match status" value="1"/>
</dbReference>
<dbReference type="Pfam" id="PF00651">
    <property type="entry name" value="BTB"/>
    <property type="match status" value="1"/>
</dbReference>
<protein>
    <recommendedName>
        <fullName evidence="1">BTB domain-containing protein</fullName>
    </recommendedName>
</protein>
<dbReference type="SMART" id="SM00225">
    <property type="entry name" value="BTB"/>
    <property type="match status" value="1"/>
</dbReference>
<comment type="caution">
    <text evidence="2">The sequence shown here is derived from an EMBL/GenBank/DDBJ whole genome shotgun (WGS) entry which is preliminary data.</text>
</comment>
<keyword evidence="3" id="KW-1185">Reference proteome</keyword>
<dbReference type="CDD" id="cd18186">
    <property type="entry name" value="BTB_POZ_ZBTB_KLHL-like"/>
    <property type="match status" value="1"/>
</dbReference>
<dbReference type="PANTHER" id="PTHR47843">
    <property type="entry name" value="BTB DOMAIN-CONTAINING PROTEIN-RELATED"/>
    <property type="match status" value="1"/>
</dbReference>
<sequence>MIPSFYDPKLWFIVNQEKHSTYGSDIDLYQTGKYSDIKVRCEDRTWNLHRAVICQRCPYFEKAFSGPFVEAQNAEVVLEEFSKDDVEIALIYLYARISKDPHSSLPKTKDSLSDVCRSVPASLRKATFRECYRIFLVADYLGIEGLQQLVAEVLADSLKSLRVTVEAEVMVSKLLETNIAPELREILAEETIDELEEIAERANQPATEAFKILKQPLDDFVDFVSFILGFGETGSVLSYQISKNPMVFFDILRIMIQG</sequence>